<dbReference type="EMBL" id="QAOL01000023">
    <property type="protein sequence ID" value="PTQ83576.1"/>
    <property type="molecule type" value="Genomic_DNA"/>
</dbReference>
<dbReference type="InterPro" id="IPR050469">
    <property type="entry name" value="Diguanylate_Cyclase"/>
</dbReference>
<dbReference type="Pfam" id="PF00990">
    <property type="entry name" value="GGDEF"/>
    <property type="match status" value="1"/>
</dbReference>
<dbReference type="InterPro" id="IPR029151">
    <property type="entry name" value="Sensor-like_sf"/>
</dbReference>
<evidence type="ECO:0000256" key="2">
    <source>
        <dbReference type="ARBA" id="ARBA00034247"/>
    </source>
</evidence>
<dbReference type="EMBL" id="FNLN01000026">
    <property type="protein sequence ID" value="SDU12587.1"/>
    <property type="molecule type" value="Genomic_DNA"/>
</dbReference>
<reference evidence="8 10" key="3">
    <citation type="submission" date="2017-09" db="EMBL/GenBank/DDBJ databases">
        <authorList>
            <person name="Ehlers B."/>
            <person name="Leendertz F.H."/>
        </authorList>
    </citation>
    <scope>NUCLEOTIDE SEQUENCE [LARGE SCALE GENOMIC DNA]</scope>
    <source>
        <strain evidence="8 10">Nm42</strain>
    </source>
</reference>
<dbReference type="PROSITE" id="PS50885">
    <property type="entry name" value="HAMP"/>
    <property type="match status" value="1"/>
</dbReference>
<dbReference type="SMART" id="SM00304">
    <property type="entry name" value="HAMP"/>
    <property type="match status" value="1"/>
</dbReference>
<dbReference type="AlphaFoldDB" id="A0A0S3AK89"/>
<dbReference type="KEGG" id="nur:ATY38_09615"/>
<dbReference type="Proteomes" id="UP000244110">
    <property type="component" value="Unassembled WGS sequence"/>
</dbReference>
<dbReference type="GO" id="GO:0043709">
    <property type="term" value="P:cell adhesion involved in single-species biofilm formation"/>
    <property type="evidence" value="ECO:0007669"/>
    <property type="project" value="TreeGrafter"/>
</dbReference>
<reference evidence="9" key="2">
    <citation type="submission" date="2016-10" db="EMBL/GenBank/DDBJ databases">
        <authorList>
            <person name="Varghese N."/>
            <person name="Submissions S."/>
        </authorList>
    </citation>
    <scope>NUCLEOTIDE SEQUENCE [LARGE SCALE GENOMIC DNA]</scope>
    <source>
        <strain evidence="9">Nm10</strain>
    </source>
</reference>
<proteinExistence type="predicted"/>
<dbReference type="InterPro" id="IPR029787">
    <property type="entry name" value="Nucleotide_cyclase"/>
</dbReference>
<dbReference type="CDD" id="cd06225">
    <property type="entry name" value="HAMP"/>
    <property type="match status" value="1"/>
</dbReference>
<dbReference type="GO" id="GO:1902201">
    <property type="term" value="P:negative regulation of bacterial-type flagellum-dependent cell motility"/>
    <property type="evidence" value="ECO:0007669"/>
    <property type="project" value="TreeGrafter"/>
</dbReference>
<dbReference type="SMART" id="SM00267">
    <property type="entry name" value="GGDEF"/>
    <property type="match status" value="1"/>
</dbReference>
<dbReference type="Pfam" id="PF00672">
    <property type="entry name" value="HAMP"/>
    <property type="match status" value="1"/>
</dbReference>
<dbReference type="Gene3D" id="6.10.340.10">
    <property type="match status" value="1"/>
</dbReference>
<gene>
    <name evidence="6" type="ORF">C8R28_102311</name>
    <name evidence="7" type="ORF">SAMN05216406_12617</name>
    <name evidence="8" type="ORF">SAMN06297164_3121</name>
</gene>
<dbReference type="GO" id="GO:0007165">
    <property type="term" value="P:signal transduction"/>
    <property type="evidence" value="ECO:0007669"/>
    <property type="project" value="InterPro"/>
</dbReference>
<evidence type="ECO:0000313" key="9">
    <source>
        <dbReference type="Proteomes" id="UP000182882"/>
    </source>
</evidence>
<dbReference type="SUPFAM" id="SSF158472">
    <property type="entry name" value="HAMP domain-like"/>
    <property type="match status" value="1"/>
</dbReference>
<dbReference type="SUPFAM" id="SSF55073">
    <property type="entry name" value="Nucleotide cyclase"/>
    <property type="match status" value="1"/>
</dbReference>
<dbReference type="EC" id="2.7.7.65" evidence="1"/>
<dbReference type="FunFam" id="3.30.70.270:FF:000001">
    <property type="entry name" value="Diguanylate cyclase domain protein"/>
    <property type="match status" value="1"/>
</dbReference>
<evidence type="ECO:0000313" key="10">
    <source>
        <dbReference type="Proteomes" id="UP000219335"/>
    </source>
</evidence>
<dbReference type="NCBIfam" id="TIGR00254">
    <property type="entry name" value="GGDEF"/>
    <property type="match status" value="1"/>
</dbReference>
<evidence type="ECO:0000256" key="1">
    <source>
        <dbReference type="ARBA" id="ARBA00012528"/>
    </source>
</evidence>
<evidence type="ECO:0000259" key="5">
    <source>
        <dbReference type="PROSITE" id="PS50887"/>
    </source>
</evidence>
<evidence type="ECO:0000313" key="7">
    <source>
        <dbReference type="EMBL" id="SDU12587.1"/>
    </source>
</evidence>
<dbReference type="InterPro" id="IPR003660">
    <property type="entry name" value="HAMP_dom"/>
</dbReference>
<dbReference type="EMBL" id="OCMU01000002">
    <property type="protein sequence ID" value="SOD21041.1"/>
    <property type="molecule type" value="Genomic_DNA"/>
</dbReference>
<reference evidence="7" key="1">
    <citation type="submission" date="2016-10" db="EMBL/GenBank/DDBJ databases">
        <authorList>
            <person name="de Groot N.N."/>
        </authorList>
    </citation>
    <scope>NUCLEOTIDE SEQUENCE [LARGE SCALE GENOMIC DNA]</scope>
    <source>
        <strain evidence="7">Nm10</strain>
    </source>
</reference>
<dbReference type="RefSeq" id="WP_062559109.1">
    <property type="nucleotide sequence ID" value="NZ_CP013341.1"/>
</dbReference>
<dbReference type="Proteomes" id="UP000182882">
    <property type="component" value="Unassembled WGS sequence"/>
</dbReference>
<dbReference type="InterPro" id="IPR043128">
    <property type="entry name" value="Rev_trsase/Diguanyl_cyclase"/>
</dbReference>
<dbReference type="InterPro" id="IPR000160">
    <property type="entry name" value="GGDEF_dom"/>
</dbReference>
<name>A0A0S3AK89_9PROT</name>
<dbReference type="Gene3D" id="3.30.70.270">
    <property type="match status" value="1"/>
</dbReference>
<keyword evidence="3" id="KW-0812">Transmembrane</keyword>
<protein>
    <recommendedName>
        <fullName evidence="1">diguanylate cyclase</fullName>
        <ecNumber evidence="1">2.7.7.65</ecNumber>
    </recommendedName>
</protein>
<evidence type="ECO:0000259" key="4">
    <source>
        <dbReference type="PROSITE" id="PS50885"/>
    </source>
</evidence>
<evidence type="ECO:0000313" key="8">
    <source>
        <dbReference type="EMBL" id="SOD21041.1"/>
    </source>
</evidence>
<dbReference type="PROSITE" id="PS50887">
    <property type="entry name" value="GGDEF"/>
    <property type="match status" value="1"/>
</dbReference>
<evidence type="ECO:0000256" key="3">
    <source>
        <dbReference type="SAM" id="Phobius"/>
    </source>
</evidence>
<dbReference type="PANTHER" id="PTHR45138">
    <property type="entry name" value="REGULATORY COMPONENTS OF SENSORY TRANSDUCTION SYSTEM"/>
    <property type="match status" value="1"/>
</dbReference>
<dbReference type="PANTHER" id="PTHR45138:SF9">
    <property type="entry name" value="DIGUANYLATE CYCLASE DGCM-RELATED"/>
    <property type="match status" value="1"/>
</dbReference>
<accession>A0A0S3AK89</accession>
<organism evidence="6 11">
    <name type="scientific">Nitrosomonas ureae</name>
    <dbReference type="NCBI Taxonomy" id="44577"/>
    <lineage>
        <taxon>Bacteria</taxon>
        <taxon>Pseudomonadati</taxon>
        <taxon>Pseudomonadota</taxon>
        <taxon>Betaproteobacteria</taxon>
        <taxon>Nitrosomonadales</taxon>
        <taxon>Nitrosomonadaceae</taxon>
        <taxon>Nitrosomonas</taxon>
    </lineage>
</organism>
<keyword evidence="9" id="KW-1185">Reference proteome</keyword>
<dbReference type="CDD" id="cd01949">
    <property type="entry name" value="GGDEF"/>
    <property type="match status" value="1"/>
</dbReference>
<dbReference type="GO" id="GO:0052621">
    <property type="term" value="F:diguanylate cyclase activity"/>
    <property type="evidence" value="ECO:0007669"/>
    <property type="project" value="UniProtKB-EC"/>
</dbReference>
<reference evidence="6 11" key="4">
    <citation type="submission" date="2018-04" db="EMBL/GenBank/DDBJ databases">
        <title>Active sludge and wastewater microbial communities from Klosterneuburg, Austria.</title>
        <authorList>
            <person name="Wagner M."/>
        </authorList>
    </citation>
    <scope>NUCLEOTIDE SEQUENCE [LARGE SCALE GENOMIC DNA]</scope>
    <source>
        <strain evidence="6 11">Nm4</strain>
    </source>
</reference>
<comment type="catalytic activity">
    <reaction evidence="2">
        <text>2 GTP = 3',3'-c-di-GMP + 2 diphosphate</text>
        <dbReference type="Rhea" id="RHEA:24898"/>
        <dbReference type="ChEBI" id="CHEBI:33019"/>
        <dbReference type="ChEBI" id="CHEBI:37565"/>
        <dbReference type="ChEBI" id="CHEBI:58805"/>
        <dbReference type="EC" id="2.7.7.65"/>
    </reaction>
</comment>
<evidence type="ECO:0000313" key="11">
    <source>
        <dbReference type="Proteomes" id="UP000244110"/>
    </source>
</evidence>
<feature type="transmembrane region" description="Helical" evidence="3">
    <location>
        <begin position="293"/>
        <end position="312"/>
    </location>
</feature>
<keyword evidence="3" id="KW-0472">Membrane</keyword>
<evidence type="ECO:0000313" key="6">
    <source>
        <dbReference type="EMBL" id="PTQ83576.1"/>
    </source>
</evidence>
<dbReference type="CDD" id="cd18773">
    <property type="entry name" value="PDC1_HK_sensor"/>
    <property type="match status" value="1"/>
</dbReference>
<feature type="domain" description="HAMP" evidence="4">
    <location>
        <begin position="314"/>
        <end position="366"/>
    </location>
</feature>
<feature type="domain" description="GGDEF" evidence="5">
    <location>
        <begin position="416"/>
        <end position="549"/>
    </location>
</feature>
<sequence length="558" mass="61652">MKIKSKIIVFSILATLIPAVGLGILSFQQNDAMINENVTRELRALANYAGRESDLWIKEQALVARDLATSISTSKILIEGLSLENQPQKNTSKAQQGALELYLKSVHRRLEDVLELTVVDVEGGIVASNVASPLSVTLSQNWPEDASIQGDVVISPEWNENYATAILSVSVPILSIDDYILGALIVTFDMRGIQSGLKDKVKSPLGEVLLLDKAGNIMLASDIGILKTNESRLLDPDVMKLLKDNPGEYEIFLGPQQEKVVGLAYESEKLSVTIIAFRSYESVYSAWEQQRNLFAGLISIIIFLVTAIALRMSHAIVAPLQKLINATEKIVEGDLNVELINSQRDEVGQLTQRFNQMTDKLRQNQIEITAASDAMQKKNHLLETLSVTDSLTGLYNRNKLNVIISDQLARYERNKRPFAVLMIDVDHFKTFNDNLGHVAGDEVIAAVAKKISQSIRNVDFAARYGGDEFIIILTETAVNEAMKTAERIRAQVANVHCSSLNKTLRVTLSIGIIQSEPEDISLTTLLARVDSALYQAKRSGRNQVHCVAPIPKVKQQHS</sequence>
<dbReference type="GO" id="GO:0005886">
    <property type="term" value="C:plasma membrane"/>
    <property type="evidence" value="ECO:0007669"/>
    <property type="project" value="TreeGrafter"/>
</dbReference>
<keyword evidence="3" id="KW-1133">Transmembrane helix</keyword>
<dbReference type="Proteomes" id="UP000219335">
    <property type="component" value="Unassembled WGS sequence"/>
</dbReference>
<dbReference type="SUPFAM" id="SSF103190">
    <property type="entry name" value="Sensory domain-like"/>
    <property type="match status" value="1"/>
</dbReference>